<evidence type="ECO:0000256" key="3">
    <source>
        <dbReference type="ARBA" id="ARBA00022525"/>
    </source>
</evidence>
<dbReference type="InterPro" id="IPR010255">
    <property type="entry name" value="Haem_peroxidase_sf"/>
</dbReference>
<evidence type="ECO:0000256" key="1">
    <source>
        <dbReference type="ARBA" id="ARBA00004613"/>
    </source>
</evidence>
<feature type="domain" description="Plant heme peroxidase family profile" evidence="8">
    <location>
        <begin position="46"/>
        <end position="115"/>
    </location>
</feature>
<comment type="cofactor">
    <cofactor evidence="6">
        <name>heme b</name>
        <dbReference type="ChEBI" id="CHEBI:60344"/>
    </cofactor>
    <text evidence="6">Binds 1 heme b (iron(II)-protoporphyrin IX) group per subunit.</text>
</comment>
<evidence type="ECO:0000256" key="5">
    <source>
        <dbReference type="ARBA" id="ARBA00023180"/>
    </source>
</evidence>
<proteinExistence type="inferred from homology"/>
<dbReference type="Proteomes" id="UP000724874">
    <property type="component" value="Unassembled WGS sequence"/>
</dbReference>
<dbReference type="InterPro" id="IPR002016">
    <property type="entry name" value="Haem_peroxidase"/>
</dbReference>
<dbReference type="EMBL" id="JADNYJ010000079">
    <property type="protein sequence ID" value="KAF8889531.1"/>
    <property type="molecule type" value="Genomic_DNA"/>
</dbReference>
<keyword evidence="10" id="KW-1185">Reference proteome</keyword>
<name>A0A9P5NKT2_GYMJU</name>
<keyword evidence="6" id="KW-0408">Iron</keyword>
<comment type="caution">
    <text evidence="9">The sequence shown here is derived from an EMBL/GenBank/DDBJ whole genome shotgun (WGS) entry which is preliminary data.</text>
</comment>
<feature type="binding site" evidence="6">
    <location>
        <position position="113"/>
    </location>
    <ligand>
        <name>Ca(2+)</name>
        <dbReference type="ChEBI" id="CHEBI:29108"/>
        <label>2</label>
    </ligand>
</feature>
<dbReference type="GO" id="GO:0006979">
    <property type="term" value="P:response to oxidative stress"/>
    <property type="evidence" value="ECO:0007669"/>
    <property type="project" value="InterPro"/>
</dbReference>
<feature type="binding site" description="axial binding residue" evidence="6">
    <location>
        <position position="112"/>
    </location>
    <ligand>
        <name>heme b</name>
        <dbReference type="ChEBI" id="CHEBI:60344"/>
    </ligand>
    <ligandPart>
        <name>Fe</name>
        <dbReference type="ChEBI" id="CHEBI:18248"/>
    </ligandPart>
</feature>
<evidence type="ECO:0000256" key="2">
    <source>
        <dbReference type="ARBA" id="ARBA00006089"/>
    </source>
</evidence>
<dbReference type="GO" id="GO:0005576">
    <property type="term" value="C:extracellular region"/>
    <property type="evidence" value="ECO:0007669"/>
    <property type="project" value="UniProtKB-SubCell"/>
</dbReference>
<dbReference type="PRINTS" id="PR00462">
    <property type="entry name" value="LIGNINASE"/>
</dbReference>
<reference evidence="9" key="1">
    <citation type="submission" date="2020-11" db="EMBL/GenBank/DDBJ databases">
        <authorList>
            <consortium name="DOE Joint Genome Institute"/>
            <person name="Ahrendt S."/>
            <person name="Riley R."/>
            <person name="Andreopoulos W."/>
            <person name="LaButti K."/>
            <person name="Pangilinan J."/>
            <person name="Ruiz-duenas F.J."/>
            <person name="Barrasa J.M."/>
            <person name="Sanchez-Garcia M."/>
            <person name="Camarero S."/>
            <person name="Miyauchi S."/>
            <person name="Serrano A."/>
            <person name="Linde D."/>
            <person name="Babiker R."/>
            <person name="Drula E."/>
            <person name="Ayuso-Fernandez I."/>
            <person name="Pacheco R."/>
            <person name="Padilla G."/>
            <person name="Ferreira P."/>
            <person name="Barriuso J."/>
            <person name="Kellner H."/>
            <person name="Castanera R."/>
            <person name="Alfaro M."/>
            <person name="Ramirez L."/>
            <person name="Pisabarro A.G."/>
            <person name="Kuo A."/>
            <person name="Tritt A."/>
            <person name="Lipzen A."/>
            <person name="He G."/>
            <person name="Yan M."/>
            <person name="Ng V."/>
            <person name="Cullen D."/>
            <person name="Martin F."/>
            <person name="Rosso M.-N."/>
            <person name="Henrissat B."/>
            <person name="Hibbett D."/>
            <person name="Martinez A.T."/>
            <person name="Grigoriev I.V."/>
        </authorList>
    </citation>
    <scope>NUCLEOTIDE SEQUENCE</scope>
    <source>
        <strain evidence="9">AH 44721</strain>
    </source>
</reference>
<dbReference type="GO" id="GO:0046872">
    <property type="term" value="F:metal ion binding"/>
    <property type="evidence" value="ECO:0007669"/>
    <property type="project" value="UniProtKB-UniRule"/>
</dbReference>
<keyword evidence="6 7" id="KW-0479">Metal-binding</keyword>
<sequence length="128" mass="13621">MQCCLLFQVREDLLNNLLENECEDAAHGTFRLVFYDAIGIDPQAGIQFAGALSLSLCPGTPTVKFVMGRPPPVAASPPILVPQPFYLVQTILARFASVGFSPEEVVVLLASHSVAGPDDVDPTIPGQA</sequence>
<comment type="cofactor">
    <cofactor evidence="6 7">
        <name>Ca(2+)</name>
        <dbReference type="ChEBI" id="CHEBI:29108"/>
    </cofactor>
    <text evidence="6 7">Binds 2 calcium ions per subunit.</text>
</comment>
<dbReference type="InterPro" id="IPR019793">
    <property type="entry name" value="Peroxidases_heam-ligand_BS"/>
</dbReference>
<protein>
    <recommendedName>
        <fullName evidence="7">Peroxidase</fullName>
        <ecNumber evidence="7">1.11.1.-</ecNumber>
    </recommendedName>
</protein>
<dbReference type="AlphaFoldDB" id="A0A9P5NKT2"/>
<dbReference type="InterPro" id="IPR001621">
    <property type="entry name" value="Ligninase"/>
</dbReference>
<dbReference type="PROSITE" id="PS00435">
    <property type="entry name" value="PEROXIDASE_1"/>
    <property type="match status" value="1"/>
</dbReference>
<dbReference type="GO" id="GO:0020037">
    <property type="term" value="F:heme binding"/>
    <property type="evidence" value="ECO:0007669"/>
    <property type="project" value="UniProtKB-UniRule"/>
</dbReference>
<dbReference type="OrthoDB" id="2962581at2759"/>
<dbReference type="Pfam" id="PF00141">
    <property type="entry name" value="peroxidase"/>
    <property type="match status" value="1"/>
</dbReference>
<dbReference type="SUPFAM" id="SSF48113">
    <property type="entry name" value="Heme-dependent peroxidases"/>
    <property type="match status" value="1"/>
</dbReference>
<evidence type="ECO:0000256" key="7">
    <source>
        <dbReference type="RuleBase" id="RU363051"/>
    </source>
</evidence>
<comment type="subcellular location">
    <subcellularLocation>
        <location evidence="1">Secreted</location>
    </subcellularLocation>
</comment>
<keyword evidence="5" id="KW-0325">Glycoprotein</keyword>
<evidence type="ECO:0000256" key="6">
    <source>
        <dbReference type="PIRSR" id="PIRSR601621-2"/>
    </source>
</evidence>
<keyword evidence="3" id="KW-0964">Secreted</keyword>
<evidence type="ECO:0000256" key="4">
    <source>
        <dbReference type="ARBA" id="ARBA00023157"/>
    </source>
</evidence>
<evidence type="ECO:0000313" key="10">
    <source>
        <dbReference type="Proteomes" id="UP000724874"/>
    </source>
</evidence>
<keyword evidence="4" id="KW-1015">Disulfide bond</keyword>
<organism evidence="9 10">
    <name type="scientific">Gymnopilus junonius</name>
    <name type="common">Spectacular rustgill mushroom</name>
    <name type="synonym">Gymnopilus spectabilis subsp. junonius</name>
    <dbReference type="NCBI Taxonomy" id="109634"/>
    <lineage>
        <taxon>Eukaryota</taxon>
        <taxon>Fungi</taxon>
        <taxon>Dikarya</taxon>
        <taxon>Basidiomycota</taxon>
        <taxon>Agaricomycotina</taxon>
        <taxon>Agaricomycetes</taxon>
        <taxon>Agaricomycetidae</taxon>
        <taxon>Agaricales</taxon>
        <taxon>Agaricineae</taxon>
        <taxon>Hymenogastraceae</taxon>
        <taxon>Gymnopilus</taxon>
    </lineage>
</organism>
<dbReference type="GO" id="GO:0004601">
    <property type="term" value="F:peroxidase activity"/>
    <property type="evidence" value="ECO:0007669"/>
    <property type="project" value="UniProtKB-KW"/>
</dbReference>
<evidence type="ECO:0000259" key="8">
    <source>
        <dbReference type="Pfam" id="PF00141"/>
    </source>
</evidence>
<comment type="similarity">
    <text evidence="2 7">Belongs to the peroxidase family. Ligninase subfamily.</text>
</comment>
<accession>A0A9P5NKT2</accession>
<keyword evidence="6 7" id="KW-0106">Calcium</keyword>
<keyword evidence="7 9" id="KW-0575">Peroxidase</keyword>
<dbReference type="Gene3D" id="1.10.520.10">
    <property type="match status" value="2"/>
</dbReference>
<dbReference type="EC" id="1.11.1.-" evidence="7"/>
<evidence type="ECO:0000313" key="9">
    <source>
        <dbReference type="EMBL" id="KAF8889531.1"/>
    </source>
</evidence>
<keyword evidence="7" id="KW-0560">Oxidoreductase</keyword>
<keyword evidence="6" id="KW-0349">Heme</keyword>
<gene>
    <name evidence="9" type="ORF">CPB84DRAFT_1849329</name>
</gene>